<feature type="transmembrane region" description="Helical" evidence="11">
    <location>
        <begin position="105"/>
        <end position="127"/>
    </location>
</feature>
<gene>
    <name evidence="12" type="ORF">MAR_024568</name>
</gene>
<evidence type="ECO:0000313" key="13">
    <source>
        <dbReference type="Proteomes" id="UP001164746"/>
    </source>
</evidence>
<name>A0ABY7DV53_MYAAR</name>
<keyword evidence="5 11" id="KW-0812">Transmembrane</keyword>
<keyword evidence="8 11" id="KW-1133">Transmembrane helix</keyword>
<evidence type="ECO:0000256" key="4">
    <source>
        <dbReference type="ARBA" id="ARBA00022679"/>
    </source>
</evidence>
<keyword evidence="7" id="KW-0256">Endoplasmic reticulum</keyword>
<comment type="subcellular location">
    <subcellularLocation>
        <location evidence="1">Endoplasmic reticulum membrane</location>
        <topology evidence="1">Multi-pass membrane protein</topology>
    </subcellularLocation>
</comment>
<sequence length="258" mass="28290">MLSISKLEAAAVGAGVALSMYNGGGLLCLLDFIVGVCLQNNFLKNETLHWYRKADPGLWCSLMFPCILNLLGRQGVTCILGLAGAVVYSKLLYIVPQTFPGSFTFGEACISSQLYIALWNAVATILLSTQLKPKQNRNPLKSANKYQKIEPTTVTNEQASEEESAQELKQYSEIQTLSSSKTAPSKNDINPDTRKNSCSPVSTATRKYFHLAMLLVYFPGLVFHPKLLYLASVVATGVLVLIEKFELDNATPTKMLKV</sequence>
<feature type="transmembrane region" description="Helical" evidence="11">
    <location>
        <begin position="214"/>
        <end position="242"/>
    </location>
</feature>
<organism evidence="12 13">
    <name type="scientific">Mya arenaria</name>
    <name type="common">Soft-shell clam</name>
    <dbReference type="NCBI Taxonomy" id="6604"/>
    <lineage>
        <taxon>Eukaryota</taxon>
        <taxon>Metazoa</taxon>
        <taxon>Spiralia</taxon>
        <taxon>Lophotrochozoa</taxon>
        <taxon>Mollusca</taxon>
        <taxon>Bivalvia</taxon>
        <taxon>Autobranchia</taxon>
        <taxon>Heteroconchia</taxon>
        <taxon>Euheterodonta</taxon>
        <taxon>Imparidentia</taxon>
        <taxon>Neoheterodontei</taxon>
        <taxon>Myida</taxon>
        <taxon>Myoidea</taxon>
        <taxon>Myidae</taxon>
        <taxon>Mya</taxon>
    </lineage>
</organism>
<dbReference type="EC" id="2.7.1.108" evidence="3"/>
<evidence type="ECO:0000256" key="2">
    <source>
        <dbReference type="ARBA" id="ARBA00010794"/>
    </source>
</evidence>
<feature type="compositionally biased region" description="Polar residues" evidence="10">
    <location>
        <begin position="177"/>
        <end position="188"/>
    </location>
</feature>
<feature type="region of interest" description="Disordered" evidence="10">
    <location>
        <begin position="177"/>
        <end position="200"/>
    </location>
</feature>
<evidence type="ECO:0000256" key="8">
    <source>
        <dbReference type="ARBA" id="ARBA00022989"/>
    </source>
</evidence>
<comment type="similarity">
    <text evidence="2">Belongs to the polyprenol kinase family.</text>
</comment>
<evidence type="ECO:0000256" key="11">
    <source>
        <dbReference type="SAM" id="Phobius"/>
    </source>
</evidence>
<keyword evidence="6" id="KW-0418">Kinase</keyword>
<dbReference type="Proteomes" id="UP001164746">
    <property type="component" value="Chromosome 3"/>
</dbReference>
<proteinExistence type="inferred from homology"/>
<dbReference type="EMBL" id="CP111014">
    <property type="protein sequence ID" value="WAR00196.1"/>
    <property type="molecule type" value="Genomic_DNA"/>
</dbReference>
<feature type="transmembrane region" description="Helical" evidence="11">
    <location>
        <begin position="56"/>
        <end position="72"/>
    </location>
</feature>
<evidence type="ECO:0000313" key="12">
    <source>
        <dbReference type="EMBL" id="WAR00196.1"/>
    </source>
</evidence>
<feature type="transmembrane region" description="Helical" evidence="11">
    <location>
        <begin position="12"/>
        <end position="36"/>
    </location>
</feature>
<keyword evidence="4" id="KW-0808">Transferase</keyword>
<evidence type="ECO:0000256" key="5">
    <source>
        <dbReference type="ARBA" id="ARBA00022692"/>
    </source>
</evidence>
<evidence type="ECO:0000256" key="3">
    <source>
        <dbReference type="ARBA" id="ARBA00012132"/>
    </source>
</evidence>
<dbReference type="PANTHER" id="PTHR13205">
    <property type="entry name" value="TRANSMEMBRANE PROTEIN 15-RELATED"/>
    <property type="match status" value="1"/>
</dbReference>
<keyword evidence="9 11" id="KW-0472">Membrane</keyword>
<keyword evidence="13" id="KW-1185">Reference proteome</keyword>
<protein>
    <recommendedName>
        <fullName evidence="3">dolichol kinase</fullName>
        <ecNumber evidence="3">2.7.1.108</ecNumber>
    </recommendedName>
</protein>
<evidence type="ECO:0000256" key="10">
    <source>
        <dbReference type="SAM" id="MobiDB-lite"/>
    </source>
</evidence>
<evidence type="ECO:0000256" key="7">
    <source>
        <dbReference type="ARBA" id="ARBA00022824"/>
    </source>
</evidence>
<dbReference type="PANTHER" id="PTHR13205:SF15">
    <property type="entry name" value="DOLICHOL KINASE"/>
    <property type="match status" value="1"/>
</dbReference>
<reference evidence="12" key="1">
    <citation type="submission" date="2022-11" db="EMBL/GenBank/DDBJ databases">
        <title>Centuries of genome instability and evolution in soft-shell clam transmissible cancer (bioRxiv).</title>
        <authorList>
            <person name="Hart S.F.M."/>
            <person name="Yonemitsu M.A."/>
            <person name="Giersch R.M."/>
            <person name="Beal B.F."/>
            <person name="Arriagada G."/>
            <person name="Davis B.W."/>
            <person name="Ostrander E.A."/>
            <person name="Goff S.P."/>
            <person name="Metzger M.J."/>
        </authorList>
    </citation>
    <scope>NUCLEOTIDE SEQUENCE</scope>
    <source>
        <strain evidence="12">MELC-2E11</strain>
        <tissue evidence="12">Siphon/mantle</tissue>
    </source>
</reference>
<feature type="transmembrane region" description="Helical" evidence="11">
    <location>
        <begin position="79"/>
        <end position="99"/>
    </location>
</feature>
<dbReference type="InterPro" id="IPR032974">
    <property type="entry name" value="Polypren_kinase"/>
</dbReference>
<accession>A0ABY7DV53</accession>
<evidence type="ECO:0000256" key="1">
    <source>
        <dbReference type="ARBA" id="ARBA00004477"/>
    </source>
</evidence>
<evidence type="ECO:0000256" key="9">
    <source>
        <dbReference type="ARBA" id="ARBA00023136"/>
    </source>
</evidence>
<evidence type="ECO:0000256" key="6">
    <source>
        <dbReference type="ARBA" id="ARBA00022777"/>
    </source>
</evidence>